<dbReference type="InterPro" id="IPR050330">
    <property type="entry name" value="Bact_OuterMem_StrucFunc"/>
</dbReference>
<evidence type="ECO:0000256" key="3">
    <source>
        <dbReference type="ARBA" id="ARBA00023237"/>
    </source>
</evidence>
<sequence>MKNLTNKSGIKYPRSSLLLVGLPLLMLGGCAGSTSVKSNIDTPLAENEASQSAAQDQVFSDPAYRQPVDDLHLQEPAAENQGDTLSDGTSPGETVQASSEVAAEVNEVDKNVTPEPRQKVISFAFNQADVNAEYGELLWQYAQYLKENEAVILNVSGHTDRSGVRVYNEKLSQKRADQVAKILFEFGAPQDRVRVTGMGSEEPLANAVLNREHRRVELDYSNIEEVMVSSAESFSE</sequence>
<dbReference type="EMBL" id="UOFG01000120">
    <property type="protein sequence ID" value="VAW60364.1"/>
    <property type="molecule type" value="Genomic_DNA"/>
</dbReference>
<dbReference type="Gene3D" id="3.30.1330.60">
    <property type="entry name" value="OmpA-like domain"/>
    <property type="match status" value="1"/>
</dbReference>
<feature type="domain" description="OmpA-like" evidence="4">
    <location>
        <begin position="108"/>
        <end position="224"/>
    </location>
</feature>
<dbReference type="InterPro" id="IPR006665">
    <property type="entry name" value="OmpA-like"/>
</dbReference>
<reference evidence="5" key="1">
    <citation type="submission" date="2018-06" db="EMBL/GenBank/DDBJ databases">
        <authorList>
            <person name="Zhirakovskaya E."/>
        </authorList>
    </citation>
    <scope>NUCLEOTIDE SEQUENCE</scope>
</reference>
<dbReference type="InterPro" id="IPR036737">
    <property type="entry name" value="OmpA-like_sf"/>
</dbReference>
<keyword evidence="3" id="KW-0998">Cell outer membrane</keyword>
<dbReference type="PROSITE" id="PS51257">
    <property type="entry name" value="PROKAR_LIPOPROTEIN"/>
    <property type="match status" value="1"/>
</dbReference>
<dbReference type="PRINTS" id="PR01021">
    <property type="entry name" value="OMPADOMAIN"/>
</dbReference>
<accession>A0A3B0XVW5</accession>
<organism evidence="5">
    <name type="scientific">hydrothermal vent metagenome</name>
    <dbReference type="NCBI Taxonomy" id="652676"/>
    <lineage>
        <taxon>unclassified sequences</taxon>
        <taxon>metagenomes</taxon>
        <taxon>ecological metagenomes</taxon>
    </lineage>
</organism>
<dbReference type="SUPFAM" id="SSF103088">
    <property type="entry name" value="OmpA-like"/>
    <property type="match status" value="1"/>
</dbReference>
<protein>
    <recommendedName>
        <fullName evidence="4">OmpA-like domain-containing protein</fullName>
    </recommendedName>
</protein>
<dbReference type="InterPro" id="IPR006664">
    <property type="entry name" value="OMP_bac"/>
</dbReference>
<dbReference type="PANTHER" id="PTHR30329">
    <property type="entry name" value="STATOR ELEMENT OF FLAGELLAR MOTOR COMPLEX"/>
    <property type="match status" value="1"/>
</dbReference>
<gene>
    <name evidence="5" type="ORF">MNBD_GAMMA11-2591</name>
</gene>
<evidence type="ECO:0000313" key="5">
    <source>
        <dbReference type="EMBL" id="VAW60364.1"/>
    </source>
</evidence>
<name>A0A3B0XVW5_9ZZZZ</name>
<evidence type="ECO:0000256" key="1">
    <source>
        <dbReference type="ARBA" id="ARBA00004442"/>
    </source>
</evidence>
<dbReference type="CDD" id="cd07185">
    <property type="entry name" value="OmpA_C-like"/>
    <property type="match status" value="1"/>
</dbReference>
<dbReference type="AlphaFoldDB" id="A0A3B0XVW5"/>
<dbReference type="GO" id="GO:0009279">
    <property type="term" value="C:cell outer membrane"/>
    <property type="evidence" value="ECO:0007669"/>
    <property type="project" value="UniProtKB-SubCell"/>
</dbReference>
<comment type="subcellular location">
    <subcellularLocation>
        <location evidence="1">Cell outer membrane</location>
    </subcellularLocation>
</comment>
<proteinExistence type="predicted"/>
<dbReference type="PANTHER" id="PTHR30329:SF21">
    <property type="entry name" value="LIPOPROTEIN YIAD-RELATED"/>
    <property type="match status" value="1"/>
</dbReference>
<evidence type="ECO:0000256" key="2">
    <source>
        <dbReference type="ARBA" id="ARBA00023136"/>
    </source>
</evidence>
<dbReference type="PROSITE" id="PS51123">
    <property type="entry name" value="OMPA_2"/>
    <property type="match status" value="1"/>
</dbReference>
<dbReference type="Pfam" id="PF00691">
    <property type="entry name" value="OmpA"/>
    <property type="match status" value="1"/>
</dbReference>
<keyword evidence="2" id="KW-0472">Membrane</keyword>
<evidence type="ECO:0000259" key="4">
    <source>
        <dbReference type="PROSITE" id="PS51123"/>
    </source>
</evidence>